<dbReference type="GO" id="GO:0061599">
    <property type="term" value="F:molybdopterin molybdotransferase activity"/>
    <property type="evidence" value="ECO:0007669"/>
    <property type="project" value="UniProtKB-UniRule"/>
</dbReference>
<dbReference type="HOGENOM" id="CLU_010186_3_0_5"/>
<dbReference type="AlphaFoldDB" id="Q0G3Z7"/>
<dbReference type="RefSeq" id="WP_007068057.1">
    <property type="nucleotide sequence ID" value="NZ_DS022272.1"/>
</dbReference>
<dbReference type="STRING" id="217511.GCA_001463845_02956"/>
<dbReference type="Gene3D" id="2.40.340.10">
    <property type="entry name" value="MoeA, C-terminal, domain IV"/>
    <property type="match status" value="1"/>
</dbReference>
<keyword evidence="6" id="KW-0479">Metal-binding</keyword>
<sequence length="649" mass="68487">MILSETSRTPKTAPQSQFLTILSREEALERFEAALFPRDLPSEVVSLDAALGRVLAEDVAAPRDVPGFDRANVDGFAVRAADIETAGPARPVTLALNNEILACGIAPRIAVVTGTATPISTGGVIPRGADAVLMVEDTEPLDEVRIEVRRAVAPGRFIAFASSDLALGETFLRVGARIGPPEIGMMAACGIDRVPVVRQPSVAVLSTGDELVQPGEIAGPAQVHDANGAIVCATIRENGADAKFLGAFPDDEEKLEAAMRGALARHDMLVLSGGTSKGAGDVTYRILDRLGEPGIIAHGVALKPGKPLCLAVCDGKPVVVLPGFPTSAIFTFQDMIVPVLRRLAGLPPRSDASVPARVAVQIPSELGRAEFAMVSLVKGEDGLVAFPTGKGSGAITSFTQADGFVRIEPLADEWPAGKEAEVSLFSSNLRLPDLVVIGSHCTGLDRILGLLARSGVTARSIAVGSLGGLKAVKRGECDLAPIHLLDEKTGRYNAPFLGEGMELIPGWRRMQGLAFRIGDARFEGTSAEEALRRALADPDCLMVNRNAGSGTRILLDKLLKAARPSGYSNQPRSHNAVAVAVAQHRADWGMTIAPVADAAGLGFLPVAEEHYDFAIQTNRRDRPAVQRFIETLQSEAGRQAIRRAGFEPV</sequence>
<evidence type="ECO:0000256" key="1">
    <source>
        <dbReference type="ARBA" id="ARBA00002901"/>
    </source>
</evidence>
<comment type="function">
    <text evidence="1 6">Catalyzes the insertion of molybdate into adenylated molybdopterin with the concomitant release of AMP.</text>
</comment>
<comment type="caution">
    <text evidence="8">The sequence shown here is derived from an EMBL/GenBank/DDBJ whole genome shotgun (WGS) entry which is preliminary data.</text>
</comment>
<dbReference type="InterPro" id="IPR036425">
    <property type="entry name" value="MoaB/Mog-like_dom_sf"/>
</dbReference>
<dbReference type="NCBIfam" id="NF011068">
    <property type="entry name" value="PRK14498.1"/>
    <property type="match status" value="1"/>
</dbReference>
<keyword evidence="6" id="KW-0500">Molybdenum</keyword>
<dbReference type="InterPro" id="IPR005111">
    <property type="entry name" value="MoeA_C_domain_IV"/>
</dbReference>
<dbReference type="GO" id="GO:0005737">
    <property type="term" value="C:cytoplasm"/>
    <property type="evidence" value="ECO:0007669"/>
    <property type="project" value="TreeGrafter"/>
</dbReference>
<keyword evidence="6" id="KW-0808">Transferase</keyword>
<evidence type="ECO:0000256" key="5">
    <source>
        <dbReference type="ARBA" id="ARBA00047317"/>
    </source>
</evidence>
<dbReference type="InterPro" id="IPR036688">
    <property type="entry name" value="MoeA_C_domain_IV_sf"/>
</dbReference>
<protein>
    <recommendedName>
        <fullName evidence="6">Molybdopterin molybdenumtransferase</fullName>
        <ecNumber evidence="6">2.10.1.1</ecNumber>
    </recommendedName>
</protein>
<dbReference type="GO" id="GO:0046872">
    <property type="term" value="F:metal ion binding"/>
    <property type="evidence" value="ECO:0007669"/>
    <property type="project" value="UniProtKB-UniRule"/>
</dbReference>
<dbReference type="SUPFAM" id="SSF53218">
    <property type="entry name" value="Molybdenum cofactor biosynthesis proteins"/>
    <property type="match status" value="1"/>
</dbReference>
<dbReference type="eggNOG" id="COG1910">
    <property type="taxonomic scope" value="Bacteria"/>
</dbReference>
<dbReference type="UniPathway" id="UPA00344"/>
<dbReference type="InterPro" id="IPR024370">
    <property type="entry name" value="PBP_domain"/>
</dbReference>
<dbReference type="InterPro" id="IPR036135">
    <property type="entry name" value="MoeA_linker/N_sf"/>
</dbReference>
<evidence type="ECO:0000259" key="7">
    <source>
        <dbReference type="SMART" id="SM00852"/>
    </source>
</evidence>
<comment type="catalytic activity">
    <reaction evidence="5">
        <text>adenylyl-molybdopterin + molybdate = Mo-molybdopterin + AMP + H(+)</text>
        <dbReference type="Rhea" id="RHEA:35047"/>
        <dbReference type="ChEBI" id="CHEBI:15378"/>
        <dbReference type="ChEBI" id="CHEBI:36264"/>
        <dbReference type="ChEBI" id="CHEBI:62727"/>
        <dbReference type="ChEBI" id="CHEBI:71302"/>
        <dbReference type="ChEBI" id="CHEBI:456215"/>
        <dbReference type="EC" id="2.10.1.1"/>
    </reaction>
</comment>
<dbReference type="SUPFAM" id="SSF63867">
    <property type="entry name" value="MoeA C-terminal domain-like"/>
    <property type="match status" value="1"/>
</dbReference>
<dbReference type="CDD" id="cd00887">
    <property type="entry name" value="MoeA"/>
    <property type="match status" value="1"/>
</dbReference>
<dbReference type="FunFam" id="2.40.340.10:FF:000005">
    <property type="entry name" value="Molybdopterin molybdenumtransferase MoeA"/>
    <property type="match status" value="1"/>
</dbReference>
<dbReference type="NCBIfam" id="NF045515">
    <property type="entry name" value="Glp_gephyrin"/>
    <property type="match status" value="1"/>
</dbReference>
<comment type="cofactor">
    <cofactor evidence="6">
        <name>Mg(2+)</name>
        <dbReference type="ChEBI" id="CHEBI:18420"/>
    </cofactor>
</comment>
<proteinExistence type="inferred from homology"/>
<gene>
    <name evidence="8" type="ORF">FP2506_14664</name>
</gene>
<dbReference type="PANTHER" id="PTHR10192">
    <property type="entry name" value="MOLYBDOPTERIN BIOSYNTHESIS PROTEIN"/>
    <property type="match status" value="1"/>
</dbReference>
<keyword evidence="9" id="KW-1185">Reference proteome</keyword>
<feature type="domain" description="MoaB/Mog" evidence="7">
    <location>
        <begin position="203"/>
        <end position="342"/>
    </location>
</feature>
<dbReference type="Pfam" id="PF00994">
    <property type="entry name" value="MoCF_biosynth"/>
    <property type="match status" value="1"/>
</dbReference>
<dbReference type="Pfam" id="PF12727">
    <property type="entry name" value="PBP_like"/>
    <property type="match status" value="1"/>
</dbReference>
<name>Q0G3Z7_9HYPH</name>
<evidence type="ECO:0000313" key="9">
    <source>
        <dbReference type="Proteomes" id="UP000004310"/>
    </source>
</evidence>
<evidence type="ECO:0000256" key="4">
    <source>
        <dbReference type="ARBA" id="ARBA00023150"/>
    </source>
</evidence>
<evidence type="ECO:0000313" key="8">
    <source>
        <dbReference type="EMBL" id="EAU41684.1"/>
    </source>
</evidence>
<dbReference type="EC" id="2.10.1.1" evidence="6"/>
<keyword evidence="6" id="KW-0460">Magnesium</keyword>
<keyword evidence="4 6" id="KW-0501">Molybdenum cofactor biosynthesis</keyword>
<dbReference type="Proteomes" id="UP000004310">
    <property type="component" value="Unassembled WGS sequence"/>
</dbReference>
<dbReference type="Pfam" id="PF03453">
    <property type="entry name" value="MoeA_N"/>
    <property type="match status" value="1"/>
</dbReference>
<dbReference type="SMART" id="SM00852">
    <property type="entry name" value="MoCF_biosynth"/>
    <property type="match status" value="1"/>
</dbReference>
<dbReference type="PROSITE" id="PS01079">
    <property type="entry name" value="MOCF_BIOSYNTHESIS_2"/>
    <property type="match status" value="1"/>
</dbReference>
<dbReference type="GO" id="GO:0006777">
    <property type="term" value="P:Mo-molybdopterin cofactor biosynthetic process"/>
    <property type="evidence" value="ECO:0007669"/>
    <property type="project" value="UniProtKB-UniRule"/>
</dbReference>
<dbReference type="InterPro" id="IPR001453">
    <property type="entry name" value="MoaB/Mog_dom"/>
</dbReference>
<dbReference type="NCBIfam" id="TIGR00177">
    <property type="entry name" value="molyb_syn"/>
    <property type="match status" value="1"/>
</dbReference>
<evidence type="ECO:0000256" key="3">
    <source>
        <dbReference type="ARBA" id="ARBA00010763"/>
    </source>
</evidence>
<dbReference type="InterPro" id="IPR008284">
    <property type="entry name" value="MoCF_biosynth_CS"/>
</dbReference>
<organism evidence="8 9">
    <name type="scientific">Fulvimarina pelagi HTCC2506</name>
    <dbReference type="NCBI Taxonomy" id="314231"/>
    <lineage>
        <taxon>Bacteria</taxon>
        <taxon>Pseudomonadati</taxon>
        <taxon>Pseudomonadota</taxon>
        <taxon>Alphaproteobacteria</taxon>
        <taxon>Hyphomicrobiales</taxon>
        <taxon>Aurantimonadaceae</taxon>
        <taxon>Fulvimarina</taxon>
    </lineage>
</organism>
<dbReference type="Gene3D" id="2.170.190.11">
    <property type="entry name" value="Molybdopterin biosynthesis moea protein, domain 3"/>
    <property type="match status" value="1"/>
</dbReference>
<evidence type="ECO:0000256" key="2">
    <source>
        <dbReference type="ARBA" id="ARBA00005046"/>
    </source>
</evidence>
<dbReference type="Gene3D" id="3.40.980.10">
    <property type="entry name" value="MoaB/Mog-like domain"/>
    <property type="match status" value="1"/>
</dbReference>
<dbReference type="InterPro" id="IPR038987">
    <property type="entry name" value="MoeA-like"/>
</dbReference>
<dbReference type="eggNOG" id="COG0303">
    <property type="taxonomic scope" value="Bacteria"/>
</dbReference>
<comment type="similarity">
    <text evidence="3 6">Belongs to the MoeA family.</text>
</comment>
<accession>Q0G3Z7</accession>
<dbReference type="SUPFAM" id="SSF53850">
    <property type="entry name" value="Periplasmic binding protein-like II"/>
    <property type="match status" value="1"/>
</dbReference>
<evidence type="ECO:0000256" key="6">
    <source>
        <dbReference type="RuleBase" id="RU365090"/>
    </source>
</evidence>
<dbReference type="Gene3D" id="3.90.105.10">
    <property type="entry name" value="Molybdopterin biosynthesis moea protein, domain 2"/>
    <property type="match status" value="1"/>
</dbReference>
<dbReference type="InterPro" id="IPR005110">
    <property type="entry name" value="MoeA_linker/N"/>
</dbReference>
<dbReference type="EMBL" id="AATP01000002">
    <property type="protein sequence ID" value="EAU41684.1"/>
    <property type="molecule type" value="Genomic_DNA"/>
</dbReference>
<comment type="pathway">
    <text evidence="2 6">Cofactor biosynthesis; molybdopterin biosynthesis.</text>
</comment>
<dbReference type="PANTHER" id="PTHR10192:SF5">
    <property type="entry name" value="GEPHYRIN"/>
    <property type="match status" value="1"/>
</dbReference>
<dbReference type="Pfam" id="PF03454">
    <property type="entry name" value="MoeA_C"/>
    <property type="match status" value="1"/>
</dbReference>
<reference evidence="8 9" key="1">
    <citation type="journal article" date="2010" name="J. Bacteriol.">
        <title>Genome sequence of Fulvimarina pelagi HTCC2506T, a Mn(II)-oxidizing alphaproteobacterium possessing an aerobic anoxygenic photosynthetic gene cluster and Xanthorhodopsin.</title>
        <authorList>
            <person name="Kang I."/>
            <person name="Oh H.M."/>
            <person name="Lim S.I."/>
            <person name="Ferriera S."/>
            <person name="Giovannoni S.J."/>
            <person name="Cho J.C."/>
        </authorList>
    </citation>
    <scope>NUCLEOTIDE SEQUENCE [LARGE SCALE GENOMIC DNA]</scope>
    <source>
        <strain evidence="8 9">HTCC2506</strain>
    </source>
</reference>
<dbReference type="SUPFAM" id="SSF63882">
    <property type="entry name" value="MoeA N-terminal region -like"/>
    <property type="match status" value="1"/>
</dbReference>